<evidence type="ECO:0008006" key="3">
    <source>
        <dbReference type="Google" id="ProtNLM"/>
    </source>
</evidence>
<reference evidence="2" key="1">
    <citation type="journal article" date="2019" name="Int. J. Syst. Evol. Microbiol.">
        <title>The Global Catalogue of Microorganisms (GCM) 10K type strain sequencing project: providing services to taxonomists for standard genome sequencing and annotation.</title>
        <authorList>
            <consortium name="The Broad Institute Genomics Platform"/>
            <consortium name="The Broad Institute Genome Sequencing Center for Infectious Disease"/>
            <person name="Wu L."/>
            <person name="Ma J."/>
        </authorList>
    </citation>
    <scope>NUCLEOTIDE SEQUENCE [LARGE SCALE GENOMIC DNA]</scope>
    <source>
        <strain evidence="2">CECT 8551</strain>
    </source>
</reference>
<sequence length="207" mass="23440">MKRIIIFCLLIGFVSACKTVDYEWENFKYAPTPKVTLDVESSALPTFASAKVSFFNLARPDYATAQTFKWTLDYYDAQGRAGVEAIEVYVGFNRREGVPPVYPIVLSLAQVHPTERQFPLPSVIRANDRLVERVTEFPKSFSFTPSELAALTSTNLSTVAVNDYFLFKFIVIMEDGTRIVQYNDNSCDESRGELCDCRVGVRFKNIP</sequence>
<evidence type="ECO:0000313" key="2">
    <source>
        <dbReference type="Proteomes" id="UP001595766"/>
    </source>
</evidence>
<comment type="caution">
    <text evidence="1">The sequence shown here is derived from an EMBL/GenBank/DDBJ whole genome shotgun (WGS) entry which is preliminary data.</text>
</comment>
<dbReference type="RefSeq" id="WP_241295193.1">
    <property type="nucleotide sequence ID" value="NZ_JAKZGR010000009.1"/>
</dbReference>
<evidence type="ECO:0000313" key="1">
    <source>
        <dbReference type="EMBL" id="MFC3975450.1"/>
    </source>
</evidence>
<dbReference type="EMBL" id="JBHSAV010000005">
    <property type="protein sequence ID" value="MFC3975450.1"/>
    <property type="molecule type" value="Genomic_DNA"/>
</dbReference>
<proteinExistence type="predicted"/>
<organism evidence="1 2">
    <name type="scientific">Belliella kenyensis</name>
    <dbReference type="NCBI Taxonomy" id="1472724"/>
    <lineage>
        <taxon>Bacteria</taxon>
        <taxon>Pseudomonadati</taxon>
        <taxon>Bacteroidota</taxon>
        <taxon>Cytophagia</taxon>
        <taxon>Cytophagales</taxon>
        <taxon>Cyclobacteriaceae</taxon>
        <taxon>Belliella</taxon>
    </lineage>
</organism>
<dbReference type="PROSITE" id="PS51257">
    <property type="entry name" value="PROKAR_LIPOPROTEIN"/>
    <property type="match status" value="1"/>
</dbReference>
<accession>A0ABV8EHS8</accession>
<dbReference type="Proteomes" id="UP001595766">
    <property type="component" value="Unassembled WGS sequence"/>
</dbReference>
<keyword evidence="2" id="KW-1185">Reference proteome</keyword>
<gene>
    <name evidence="1" type="ORF">ACFOUP_03580</name>
</gene>
<protein>
    <recommendedName>
        <fullName evidence="3">Lipoprotein</fullName>
    </recommendedName>
</protein>
<name>A0ABV8EHS8_9BACT</name>